<evidence type="ECO:0000313" key="3">
    <source>
        <dbReference type="EMBL" id="MCJ2543117.1"/>
    </source>
</evidence>
<dbReference type="EMBL" id="JAFIRA010000021">
    <property type="protein sequence ID" value="MCJ2543117.1"/>
    <property type="molecule type" value="Genomic_DNA"/>
</dbReference>
<dbReference type="InterPro" id="IPR036388">
    <property type="entry name" value="WH-like_DNA-bd_sf"/>
</dbReference>
<dbReference type="CDD" id="cd06445">
    <property type="entry name" value="ATase"/>
    <property type="match status" value="1"/>
</dbReference>
<sequence>MLPQGPSANLYQRFYDVVRRIPTGRVATYGQVARLAGYPGYARQVGYALFRLQGEETDIPWQRVINAQGRISYSPFRLGQDHLQKVLLEAEGIRFDSDHRVDLQCFGWDPASPDDKA</sequence>
<feature type="domain" description="Methylated-DNA-[protein]-cysteine S-methyltransferase DNA binding" evidence="2">
    <location>
        <begin position="10"/>
        <end position="93"/>
    </location>
</feature>
<dbReference type="InterPro" id="IPR052520">
    <property type="entry name" value="ATL_DNA_repair"/>
</dbReference>
<evidence type="ECO:0000256" key="1">
    <source>
        <dbReference type="ARBA" id="ARBA00022763"/>
    </source>
</evidence>
<keyword evidence="1" id="KW-0227">DNA damage</keyword>
<dbReference type="PANTHER" id="PTHR42942:SF1">
    <property type="entry name" value="ALKYLTRANSFERASE-LIKE PROTEIN 1"/>
    <property type="match status" value="1"/>
</dbReference>
<keyword evidence="4" id="KW-1185">Reference proteome</keyword>
<gene>
    <name evidence="3" type="ORF">JX360_09395</name>
</gene>
<dbReference type="Proteomes" id="UP000830835">
    <property type="component" value="Unassembled WGS sequence"/>
</dbReference>
<reference evidence="3" key="1">
    <citation type="submission" date="2021-02" db="EMBL/GenBank/DDBJ databases">
        <title>The CRISPR/cas machinery reduction and long-range gene transfer in the hot spring cyanobacterium Synechococcus.</title>
        <authorList>
            <person name="Dvorak P."/>
            <person name="Jahodarova E."/>
            <person name="Hasler P."/>
            <person name="Poulickova A."/>
        </authorList>
    </citation>
    <scope>NUCLEOTIDE SEQUENCE</scope>
    <source>
        <strain evidence="3">Rupite</strain>
    </source>
</reference>
<protein>
    <submittedName>
        <fullName evidence="3">MGMT family protein</fullName>
    </submittedName>
</protein>
<dbReference type="SUPFAM" id="SSF46767">
    <property type="entry name" value="Methylated DNA-protein cysteine methyltransferase, C-terminal domain"/>
    <property type="match status" value="1"/>
</dbReference>
<proteinExistence type="predicted"/>
<dbReference type="Pfam" id="PF01035">
    <property type="entry name" value="DNA_binding_1"/>
    <property type="match status" value="1"/>
</dbReference>
<evidence type="ECO:0000259" key="2">
    <source>
        <dbReference type="Pfam" id="PF01035"/>
    </source>
</evidence>
<dbReference type="RefSeq" id="WP_244350395.1">
    <property type="nucleotide sequence ID" value="NZ_JAFIRA010000021.1"/>
</dbReference>
<dbReference type="Gene3D" id="1.10.10.10">
    <property type="entry name" value="Winged helix-like DNA-binding domain superfamily/Winged helix DNA-binding domain"/>
    <property type="match status" value="1"/>
</dbReference>
<name>A0ABT0CBM5_THEVL</name>
<accession>A0ABT0CBM5</accession>
<comment type="caution">
    <text evidence="3">The sequence shown here is derived from an EMBL/GenBank/DDBJ whole genome shotgun (WGS) entry which is preliminary data.</text>
</comment>
<dbReference type="InterPro" id="IPR036217">
    <property type="entry name" value="MethylDNA_cys_MeTrfase_DNAb"/>
</dbReference>
<dbReference type="InterPro" id="IPR014048">
    <property type="entry name" value="MethylDNA_cys_MeTrfase_DNA-bd"/>
</dbReference>
<dbReference type="PANTHER" id="PTHR42942">
    <property type="entry name" value="6-O-METHYLGUANINE DNA METHYLTRANSFERASE"/>
    <property type="match status" value="1"/>
</dbReference>
<organism evidence="3 4">
    <name type="scientific">Thermostichus vulcanus str. 'Rupite'</name>
    <dbReference type="NCBI Taxonomy" id="2813851"/>
    <lineage>
        <taxon>Bacteria</taxon>
        <taxon>Bacillati</taxon>
        <taxon>Cyanobacteriota</taxon>
        <taxon>Cyanophyceae</taxon>
        <taxon>Thermostichales</taxon>
        <taxon>Thermostichaceae</taxon>
        <taxon>Thermostichus</taxon>
    </lineage>
</organism>
<evidence type="ECO:0000313" key="4">
    <source>
        <dbReference type="Proteomes" id="UP000830835"/>
    </source>
</evidence>